<accession>A0AAD5U6Y6</accession>
<reference evidence="1" key="1">
    <citation type="submission" date="2020-05" db="EMBL/GenBank/DDBJ databases">
        <title>Phylogenomic resolution of chytrid fungi.</title>
        <authorList>
            <person name="Stajich J.E."/>
            <person name="Amses K."/>
            <person name="Simmons R."/>
            <person name="Seto K."/>
            <person name="Myers J."/>
            <person name="Bonds A."/>
            <person name="Quandt C.A."/>
            <person name="Barry K."/>
            <person name="Liu P."/>
            <person name="Grigoriev I."/>
            <person name="Longcore J.E."/>
            <person name="James T.Y."/>
        </authorList>
    </citation>
    <scope>NUCLEOTIDE SEQUENCE</scope>
    <source>
        <strain evidence="1">JEL0476</strain>
    </source>
</reference>
<keyword evidence="2" id="KW-1185">Reference proteome</keyword>
<name>A0AAD5U6Y6_9FUNG</name>
<comment type="caution">
    <text evidence="1">The sequence shown here is derived from an EMBL/GenBank/DDBJ whole genome shotgun (WGS) entry which is preliminary data.</text>
</comment>
<dbReference type="EMBL" id="JADGJW010000032">
    <property type="protein sequence ID" value="KAJ3226619.1"/>
    <property type="molecule type" value="Genomic_DNA"/>
</dbReference>
<proteinExistence type="predicted"/>
<sequence>MSARNKAIIGLQPIIEYLEDYEVQPTIYPVVKTSKMGVYDTKKKFCLSIQRRLDKFLIMCMKNQEYKKSSIWKKILSKNHLSAEGSFLFPTTYPHLLDLKVLSTFYYLQKMRSLHPTSPTNGPQWFNFETQLNSLLDFMEARDTSFPVIEDDASRVLHQYQLEEDENVAENTNQDFEIGDLVSVYPIGFSGGYSTLKGLESEYFNNLNLSKVEDNCIFSGIFFGENNSSLIKLLVEFKIDDSENTYEAEITFSKTNLLLKKIIT</sequence>
<gene>
    <name evidence="1" type="ORF">HK099_004499</name>
</gene>
<evidence type="ECO:0000313" key="1">
    <source>
        <dbReference type="EMBL" id="KAJ3226619.1"/>
    </source>
</evidence>
<protein>
    <submittedName>
        <fullName evidence="1">Uncharacterized protein</fullName>
    </submittedName>
</protein>
<dbReference type="Proteomes" id="UP001211065">
    <property type="component" value="Unassembled WGS sequence"/>
</dbReference>
<dbReference type="AlphaFoldDB" id="A0AAD5U6Y6"/>
<organism evidence="1 2">
    <name type="scientific">Clydaea vesicula</name>
    <dbReference type="NCBI Taxonomy" id="447962"/>
    <lineage>
        <taxon>Eukaryota</taxon>
        <taxon>Fungi</taxon>
        <taxon>Fungi incertae sedis</taxon>
        <taxon>Chytridiomycota</taxon>
        <taxon>Chytridiomycota incertae sedis</taxon>
        <taxon>Chytridiomycetes</taxon>
        <taxon>Lobulomycetales</taxon>
        <taxon>Lobulomycetaceae</taxon>
        <taxon>Clydaea</taxon>
    </lineage>
</organism>
<evidence type="ECO:0000313" key="2">
    <source>
        <dbReference type="Proteomes" id="UP001211065"/>
    </source>
</evidence>